<evidence type="ECO:0000313" key="6">
    <source>
        <dbReference type="Proteomes" id="UP000015105"/>
    </source>
</evidence>
<comment type="subcellular location">
    <subcellularLocation>
        <location evidence="1">Membrane</location>
    </subcellularLocation>
</comment>
<accession>A0A453N261</accession>
<organism evidence="5 6">
    <name type="scientific">Aegilops tauschii subsp. strangulata</name>
    <name type="common">Goatgrass</name>
    <dbReference type="NCBI Taxonomy" id="200361"/>
    <lineage>
        <taxon>Eukaryota</taxon>
        <taxon>Viridiplantae</taxon>
        <taxon>Streptophyta</taxon>
        <taxon>Embryophyta</taxon>
        <taxon>Tracheophyta</taxon>
        <taxon>Spermatophyta</taxon>
        <taxon>Magnoliopsida</taxon>
        <taxon>Liliopsida</taxon>
        <taxon>Poales</taxon>
        <taxon>Poaceae</taxon>
        <taxon>BOP clade</taxon>
        <taxon>Pooideae</taxon>
        <taxon>Triticodae</taxon>
        <taxon>Triticeae</taxon>
        <taxon>Triticinae</taxon>
        <taxon>Aegilops</taxon>
    </lineage>
</organism>
<keyword evidence="6" id="KW-1185">Reference proteome</keyword>
<reference evidence="5" key="3">
    <citation type="journal article" date="2017" name="Nature">
        <title>Genome sequence of the progenitor of the wheat D genome Aegilops tauschii.</title>
        <authorList>
            <person name="Luo M.C."/>
            <person name="Gu Y.Q."/>
            <person name="Puiu D."/>
            <person name="Wang H."/>
            <person name="Twardziok S.O."/>
            <person name="Deal K.R."/>
            <person name="Huo N."/>
            <person name="Zhu T."/>
            <person name="Wang L."/>
            <person name="Wang Y."/>
            <person name="McGuire P.E."/>
            <person name="Liu S."/>
            <person name="Long H."/>
            <person name="Ramasamy R.K."/>
            <person name="Rodriguez J.C."/>
            <person name="Van S.L."/>
            <person name="Yuan L."/>
            <person name="Wang Z."/>
            <person name="Xia Z."/>
            <person name="Xiao L."/>
            <person name="Anderson O.D."/>
            <person name="Ouyang S."/>
            <person name="Liang Y."/>
            <person name="Zimin A.V."/>
            <person name="Pertea G."/>
            <person name="Qi P."/>
            <person name="Bennetzen J.L."/>
            <person name="Dai X."/>
            <person name="Dawson M.W."/>
            <person name="Muller H.G."/>
            <person name="Kugler K."/>
            <person name="Rivarola-Duarte L."/>
            <person name="Spannagl M."/>
            <person name="Mayer K.F.X."/>
            <person name="Lu F.H."/>
            <person name="Bevan M.W."/>
            <person name="Leroy P."/>
            <person name="Li P."/>
            <person name="You F.M."/>
            <person name="Sun Q."/>
            <person name="Liu Z."/>
            <person name="Lyons E."/>
            <person name="Wicker T."/>
            <person name="Salzberg S.L."/>
            <person name="Devos K.M."/>
            <person name="Dvorak J."/>
        </authorList>
    </citation>
    <scope>NUCLEOTIDE SEQUENCE [LARGE SCALE GENOMIC DNA]</scope>
    <source>
        <strain evidence="5">cv. AL8/78</strain>
    </source>
</reference>
<evidence type="ECO:0000256" key="4">
    <source>
        <dbReference type="SAM" id="MobiDB-lite"/>
    </source>
</evidence>
<evidence type="ECO:0000256" key="1">
    <source>
        <dbReference type="ARBA" id="ARBA00004370"/>
    </source>
</evidence>
<dbReference type="PANTHER" id="PTHR10414:SF37">
    <property type="entry name" value="BB IN A BOXCAR, ISOFORM C"/>
    <property type="match status" value="1"/>
</dbReference>
<protein>
    <submittedName>
        <fullName evidence="5">Uncharacterized protein</fullName>
    </submittedName>
</protein>
<dbReference type="AlphaFoldDB" id="A0A453N261"/>
<keyword evidence="3" id="KW-0472">Membrane</keyword>
<reference evidence="5" key="4">
    <citation type="submission" date="2019-03" db="UniProtKB">
        <authorList>
            <consortium name="EnsemblPlants"/>
        </authorList>
    </citation>
    <scope>IDENTIFICATION</scope>
</reference>
<evidence type="ECO:0000313" key="5">
    <source>
        <dbReference type="EnsemblPlants" id="AET6Gv20182400.25"/>
    </source>
</evidence>
<dbReference type="Proteomes" id="UP000015105">
    <property type="component" value="Chromosome 6D"/>
</dbReference>
<dbReference type="PANTHER" id="PTHR10414">
    <property type="entry name" value="ETHANOLAMINEPHOSPHOTRANSFERASE"/>
    <property type="match status" value="1"/>
</dbReference>
<reference evidence="6" key="2">
    <citation type="journal article" date="2017" name="Nat. Plants">
        <title>The Aegilops tauschii genome reveals multiple impacts of transposons.</title>
        <authorList>
            <person name="Zhao G."/>
            <person name="Zou C."/>
            <person name="Li K."/>
            <person name="Wang K."/>
            <person name="Li T."/>
            <person name="Gao L."/>
            <person name="Zhang X."/>
            <person name="Wang H."/>
            <person name="Yang Z."/>
            <person name="Liu X."/>
            <person name="Jiang W."/>
            <person name="Mao L."/>
            <person name="Kong X."/>
            <person name="Jiao Y."/>
            <person name="Jia J."/>
        </authorList>
    </citation>
    <scope>NUCLEOTIDE SEQUENCE [LARGE SCALE GENOMIC DNA]</scope>
    <source>
        <strain evidence="6">cv. AL8/78</strain>
    </source>
</reference>
<reference evidence="6" key="1">
    <citation type="journal article" date="2014" name="Science">
        <title>Ancient hybridizations among the ancestral genomes of bread wheat.</title>
        <authorList>
            <consortium name="International Wheat Genome Sequencing Consortium,"/>
            <person name="Marcussen T."/>
            <person name="Sandve S.R."/>
            <person name="Heier L."/>
            <person name="Spannagl M."/>
            <person name="Pfeifer M."/>
            <person name="Jakobsen K.S."/>
            <person name="Wulff B.B."/>
            <person name="Steuernagel B."/>
            <person name="Mayer K.F."/>
            <person name="Olsen O.A."/>
        </authorList>
    </citation>
    <scope>NUCLEOTIDE SEQUENCE [LARGE SCALE GENOMIC DNA]</scope>
    <source>
        <strain evidence="6">cv. AL8/78</strain>
    </source>
</reference>
<evidence type="ECO:0000256" key="3">
    <source>
        <dbReference type="ARBA" id="ARBA00023136"/>
    </source>
</evidence>
<feature type="region of interest" description="Disordered" evidence="4">
    <location>
        <begin position="1"/>
        <end position="79"/>
    </location>
</feature>
<dbReference type="InterPro" id="IPR014472">
    <property type="entry name" value="CHOPT"/>
</dbReference>
<dbReference type="GO" id="GO:0008610">
    <property type="term" value="P:lipid biosynthetic process"/>
    <property type="evidence" value="ECO:0007669"/>
    <property type="project" value="UniProtKB-ARBA"/>
</dbReference>
<feature type="compositionally biased region" description="Basic residues" evidence="4">
    <location>
        <begin position="38"/>
        <end position="48"/>
    </location>
</feature>
<proteinExistence type="inferred from homology"/>
<reference evidence="5" key="5">
    <citation type="journal article" date="2021" name="G3 (Bethesda)">
        <title>Aegilops tauschii genome assembly Aet v5.0 features greater sequence contiguity and improved annotation.</title>
        <authorList>
            <person name="Wang L."/>
            <person name="Zhu T."/>
            <person name="Rodriguez J.C."/>
            <person name="Deal K.R."/>
            <person name="Dubcovsky J."/>
            <person name="McGuire P.E."/>
            <person name="Lux T."/>
            <person name="Spannagl M."/>
            <person name="Mayer K.F.X."/>
            <person name="Baldrich P."/>
            <person name="Meyers B.C."/>
            <person name="Huo N."/>
            <person name="Gu Y.Q."/>
            <person name="Zhou H."/>
            <person name="Devos K.M."/>
            <person name="Bennetzen J.L."/>
            <person name="Unver T."/>
            <person name="Budak H."/>
            <person name="Gulick P.J."/>
            <person name="Galiba G."/>
            <person name="Kalapos B."/>
            <person name="Nelson D.R."/>
            <person name="Li P."/>
            <person name="You F.M."/>
            <person name="Luo M.C."/>
            <person name="Dvorak J."/>
        </authorList>
    </citation>
    <scope>NUCLEOTIDE SEQUENCE [LARGE SCALE GENOMIC DNA]</scope>
    <source>
        <strain evidence="5">cv. AL8/78</strain>
    </source>
</reference>
<feature type="compositionally biased region" description="Pro residues" evidence="4">
    <location>
        <begin position="58"/>
        <end position="72"/>
    </location>
</feature>
<sequence>QNGQAFPLSSLLPPPHITTTHPTGGHHHCQPQPDRSPHKFLHPSRRPHSPTPTRARTRPPPHSAPPFAPSVPPSLRRPGTPIWGEEMGYVGSHGVATLRKYKYSGVDHSIVAKYILQPFWSRFVNVFPLWFP</sequence>
<dbReference type="GO" id="GO:0016020">
    <property type="term" value="C:membrane"/>
    <property type="evidence" value="ECO:0007669"/>
    <property type="project" value="UniProtKB-SubCell"/>
</dbReference>
<dbReference type="Gramene" id="AET6Gv20182400.25">
    <property type="protein sequence ID" value="AET6Gv20182400.25"/>
    <property type="gene ID" value="AET6Gv20182400"/>
</dbReference>
<evidence type="ECO:0000256" key="2">
    <source>
        <dbReference type="ARBA" id="ARBA00010441"/>
    </source>
</evidence>
<dbReference type="EnsemblPlants" id="AET6Gv20182400.25">
    <property type="protein sequence ID" value="AET6Gv20182400.25"/>
    <property type="gene ID" value="AET6Gv20182400"/>
</dbReference>
<name>A0A453N261_AEGTS</name>
<comment type="similarity">
    <text evidence="2">Belongs to the CDP-alcohol phosphatidyltransferase class-I family.</text>
</comment>